<dbReference type="PANTHER" id="PTHR12960:SF0">
    <property type="entry name" value="MRNA EXPORT FACTOR GLE1"/>
    <property type="match status" value="1"/>
</dbReference>
<evidence type="ECO:0000256" key="1">
    <source>
        <dbReference type="ARBA" id="ARBA00004567"/>
    </source>
</evidence>
<dbReference type="GO" id="GO:0015031">
    <property type="term" value="P:protein transport"/>
    <property type="evidence" value="ECO:0007669"/>
    <property type="project" value="UniProtKB-KW"/>
</dbReference>
<dbReference type="PANTHER" id="PTHR12960">
    <property type="entry name" value="GLE-1-RELATED"/>
    <property type="match status" value="1"/>
</dbReference>
<comment type="similarity">
    <text evidence="2">Belongs to the GLE1 family.</text>
</comment>
<dbReference type="InterPro" id="IPR038506">
    <property type="entry name" value="GLE1-like_sf"/>
</dbReference>
<name>A0A9Q0S603_9DIPT</name>
<evidence type="ECO:0000256" key="3">
    <source>
        <dbReference type="ARBA" id="ARBA00022448"/>
    </source>
</evidence>
<evidence type="ECO:0000256" key="5">
    <source>
        <dbReference type="ARBA" id="ARBA00022927"/>
    </source>
</evidence>
<dbReference type="InterPro" id="IPR012476">
    <property type="entry name" value="GLE1"/>
</dbReference>
<dbReference type="GO" id="GO:0031369">
    <property type="term" value="F:translation initiation factor binding"/>
    <property type="evidence" value="ECO:0007669"/>
    <property type="project" value="TreeGrafter"/>
</dbReference>
<dbReference type="Gene3D" id="1.25.40.510">
    <property type="entry name" value="GLE1-like"/>
    <property type="match status" value="2"/>
</dbReference>
<dbReference type="OrthoDB" id="420884at2759"/>
<sequence>IQSNKMPSITSLNSTDIIATSDNQINGSEVLTLTKAAKISPMVNETTIGAGSRFSNPSPKVHEDPKIQRKQPVDPWKRNEWVAVDSPNLRNEKNRNVSLMDFRAVKFKMELKNAEKIRQKQVRLEMAKRQEKLNELDQMMNNLKISLSEKSATKLQKNLLLKEEQVIKIAQQIEINARLADEQIKEEMEDVKIAGTQVLSSAHPLGIRFVHLLVAEMFVKQADTAIDVNTRAGFSTAALIVAIWQKFPDFGKLFLGYLYKQSPFLAPHYLPQKEGMTVQDYKKAIGFVYNDNNVCEEQSKFLKRLTGLVRLYSSVIISKTRRGVNKPHPHGIEFGWTWITSVLNLEPIADVSATILHEFILIVGAELWVTYKSQFVKLLNLMQGEYLIRLNEVGTGVIRVKIQSNKMASITSLNCTDTIATSDNQINESQLLTLMKAAKISPKVNETTIGGASRSSNLTVKACENPKIQRKQPVDPWKRNEWAALDSQNLRKIKTRNFSLMDFSVVKFEMDLKNAEKSRQKQIRLEMAKRREKLDELDQMLYDLKISLAEKSRKKFLESLSLKEQQFLKIAQQIEINSRFAEDKTKREMEEHRKKTAERINFLKEFENISCYLQLKELFIKLFEKFVRTCISNNQNLKNFAQYLEAKDKLVKEFKGLMSTVAKGKLTKQEVESLEALCEEIKETLRALDADIKDAKDEQQRLQQLPQQQLPQQQLPQQQLPQQQLPQQQLPQQQLPQQQLPQQQLPQQQLPQQQLLQQPQPQQLQPQPQQQQPQPQQQQPQPQPQPQQQQPQPQPQQQQLPQQQLPQQQLPQQQLPQQQLPQQQLPQQQLPQQQLLQQQQLQQQQPQPQQQQPQPQQQQPQPQPQQQQQQLPQHKQRKYQPQQQKSEEQQQSQKKQSGPNVDTTDATNVYGRGQYEMVMNFFENYSESIEPLNSDDASRKFRMDCKKGINTISNLICSKSNTYMQDNYDKLVMILSGNSVKIAGTQVVSSAHPLGIRFVHLLVAEMFVKQADTSIDVNTRAGFSTAALIVALWQKFPDFGKLFLGYLYKRSPFLAPHYLPQKEGMTVQDYKKAIGFVYNDNNVCEEQSKFLKRLTGLVRLYSSVIISKTRRGVNKPHPHGIEFGWTWITSVLNLEPIADVSATILHEFILIVGAELWVTYKSQFVKLLNLMQGEYLIRLNEVGTGGPKSRLKGLLQKIMKEKKIDPPEDTLPPNFCAIRRILLAARLVSGRAALAVRNPRFIAHASHMS</sequence>
<dbReference type="GO" id="GO:0016973">
    <property type="term" value="P:poly(A)+ mRNA export from nucleus"/>
    <property type="evidence" value="ECO:0007669"/>
    <property type="project" value="InterPro"/>
</dbReference>
<evidence type="ECO:0000256" key="6">
    <source>
        <dbReference type="ARBA" id="ARBA00023010"/>
    </source>
</evidence>
<feature type="compositionally biased region" description="Basic and acidic residues" evidence="13">
    <location>
        <begin position="60"/>
        <end position="70"/>
    </location>
</feature>
<dbReference type="GO" id="GO:0000822">
    <property type="term" value="F:inositol hexakisphosphate binding"/>
    <property type="evidence" value="ECO:0007669"/>
    <property type="project" value="TreeGrafter"/>
</dbReference>
<feature type="region of interest" description="Disordered" evidence="13">
    <location>
        <begin position="48"/>
        <end position="70"/>
    </location>
</feature>
<comment type="subcellular location">
    <subcellularLocation>
        <location evidence="1">Nucleus</location>
        <location evidence="1">Nuclear pore complex</location>
    </subcellularLocation>
</comment>
<keyword evidence="5" id="KW-0653">Protein transport</keyword>
<evidence type="ECO:0000256" key="13">
    <source>
        <dbReference type="SAM" id="MobiDB-lite"/>
    </source>
</evidence>
<evidence type="ECO:0000256" key="12">
    <source>
        <dbReference type="ARBA" id="ARBA00030897"/>
    </source>
</evidence>
<evidence type="ECO:0000256" key="7">
    <source>
        <dbReference type="ARBA" id="ARBA00023132"/>
    </source>
</evidence>
<evidence type="ECO:0000256" key="10">
    <source>
        <dbReference type="ARBA" id="ARBA00026227"/>
    </source>
</evidence>
<dbReference type="Proteomes" id="UP001151699">
    <property type="component" value="Chromosome A"/>
</dbReference>
<keyword evidence="15" id="KW-1185">Reference proteome</keyword>
<comment type="caution">
    <text evidence="14">The sequence shown here is derived from an EMBL/GenBank/DDBJ whole genome shotgun (WGS) entry which is preliminary data.</text>
</comment>
<keyword evidence="4" id="KW-0509">mRNA transport</keyword>
<comment type="function">
    <text evidence="9">Required for the export of mRNAs containing poly(A) tails from the nucleus into the cytoplasm. May be involved in the terminal step of the mRNA transport through the nuclear pore complex (NPC).</text>
</comment>
<keyword evidence="3" id="KW-0813">Transport</keyword>
<dbReference type="GO" id="GO:0044614">
    <property type="term" value="C:nuclear pore cytoplasmic filaments"/>
    <property type="evidence" value="ECO:0007669"/>
    <property type="project" value="TreeGrafter"/>
</dbReference>
<organism evidence="14 15">
    <name type="scientific">Pseudolycoriella hygida</name>
    <dbReference type="NCBI Taxonomy" id="35572"/>
    <lineage>
        <taxon>Eukaryota</taxon>
        <taxon>Metazoa</taxon>
        <taxon>Ecdysozoa</taxon>
        <taxon>Arthropoda</taxon>
        <taxon>Hexapoda</taxon>
        <taxon>Insecta</taxon>
        <taxon>Pterygota</taxon>
        <taxon>Neoptera</taxon>
        <taxon>Endopterygota</taxon>
        <taxon>Diptera</taxon>
        <taxon>Nematocera</taxon>
        <taxon>Sciaroidea</taxon>
        <taxon>Sciaridae</taxon>
        <taxon>Pseudolycoriella</taxon>
    </lineage>
</organism>
<dbReference type="Pfam" id="PF07817">
    <property type="entry name" value="GLE1"/>
    <property type="match status" value="2"/>
</dbReference>
<evidence type="ECO:0000256" key="8">
    <source>
        <dbReference type="ARBA" id="ARBA00023242"/>
    </source>
</evidence>
<accession>A0A9Q0S603</accession>
<evidence type="ECO:0000256" key="2">
    <source>
        <dbReference type="ARBA" id="ARBA00011056"/>
    </source>
</evidence>
<feature type="non-terminal residue" evidence="14">
    <location>
        <position position="1249"/>
    </location>
</feature>
<evidence type="ECO:0000256" key="11">
    <source>
        <dbReference type="ARBA" id="ARBA00029983"/>
    </source>
</evidence>
<dbReference type="GO" id="GO:0005737">
    <property type="term" value="C:cytoplasm"/>
    <property type="evidence" value="ECO:0007669"/>
    <property type="project" value="TreeGrafter"/>
</dbReference>
<feature type="compositionally biased region" description="Low complexity" evidence="13">
    <location>
        <begin position="701"/>
        <end position="897"/>
    </location>
</feature>
<protein>
    <recommendedName>
        <fullName evidence="10">mRNA export factor GLE1</fullName>
    </recommendedName>
    <alternativeName>
        <fullName evidence="12">GLE1 RNA export mediator</fullName>
    </alternativeName>
    <alternativeName>
        <fullName evidence="11">Nucleoporin GLE1</fullName>
    </alternativeName>
</protein>
<evidence type="ECO:0000313" key="14">
    <source>
        <dbReference type="EMBL" id="KAJ6646672.1"/>
    </source>
</evidence>
<keyword evidence="7" id="KW-0906">Nuclear pore complex</keyword>
<reference evidence="14" key="1">
    <citation type="submission" date="2022-07" db="EMBL/GenBank/DDBJ databases">
        <authorList>
            <person name="Trinca V."/>
            <person name="Uliana J.V.C."/>
            <person name="Torres T.T."/>
            <person name="Ward R.J."/>
            <person name="Monesi N."/>
        </authorList>
    </citation>
    <scope>NUCLEOTIDE SEQUENCE</scope>
    <source>
        <strain evidence="14">HSMRA1968</strain>
        <tissue evidence="14">Whole embryos</tissue>
    </source>
</reference>
<evidence type="ECO:0000256" key="4">
    <source>
        <dbReference type="ARBA" id="ARBA00022816"/>
    </source>
</evidence>
<evidence type="ECO:0000256" key="9">
    <source>
        <dbReference type="ARBA" id="ARBA00024680"/>
    </source>
</evidence>
<dbReference type="AlphaFoldDB" id="A0A9Q0S603"/>
<feature type="compositionally biased region" description="Polar residues" evidence="13">
    <location>
        <begin position="898"/>
        <end position="907"/>
    </location>
</feature>
<feature type="compositionally biased region" description="Polar residues" evidence="13">
    <location>
        <begin position="48"/>
        <end position="58"/>
    </location>
</feature>
<dbReference type="GO" id="GO:0005543">
    <property type="term" value="F:phospholipid binding"/>
    <property type="evidence" value="ECO:0007669"/>
    <property type="project" value="TreeGrafter"/>
</dbReference>
<keyword evidence="6" id="KW-0811">Translocation</keyword>
<keyword evidence="8" id="KW-0539">Nucleus</keyword>
<feature type="region of interest" description="Disordered" evidence="13">
    <location>
        <begin position="697"/>
        <end position="908"/>
    </location>
</feature>
<evidence type="ECO:0000313" key="15">
    <source>
        <dbReference type="Proteomes" id="UP001151699"/>
    </source>
</evidence>
<gene>
    <name evidence="14" type="primary">Gle1</name>
    <name evidence="14" type="ORF">Bhyg_01885</name>
</gene>
<dbReference type="EMBL" id="WJQU01000001">
    <property type="protein sequence ID" value="KAJ6646672.1"/>
    <property type="molecule type" value="Genomic_DNA"/>
</dbReference>
<feature type="non-terminal residue" evidence="14">
    <location>
        <position position="1"/>
    </location>
</feature>
<proteinExistence type="inferred from homology"/>